<evidence type="ECO:0000259" key="2">
    <source>
        <dbReference type="Pfam" id="PF13556"/>
    </source>
</evidence>
<proteinExistence type="inferred from homology"/>
<name>A0A7I7THD0_9MYCO</name>
<gene>
    <name evidence="4" type="ORF">MHEL_60220</name>
</gene>
<dbReference type="InterPro" id="IPR051448">
    <property type="entry name" value="CdaR-like_regulators"/>
</dbReference>
<evidence type="ECO:0000313" key="5">
    <source>
        <dbReference type="Proteomes" id="UP000467148"/>
    </source>
</evidence>
<dbReference type="AlphaFoldDB" id="A0A7I7THD0"/>
<dbReference type="RefSeq" id="WP_163751689.1">
    <property type="nucleotide sequence ID" value="NZ_AP022596.1"/>
</dbReference>
<dbReference type="Proteomes" id="UP000467148">
    <property type="component" value="Chromosome"/>
</dbReference>
<dbReference type="Pfam" id="PF17853">
    <property type="entry name" value="GGDEF_2"/>
    <property type="match status" value="1"/>
</dbReference>
<dbReference type="EMBL" id="AP022596">
    <property type="protein sequence ID" value="BBY67779.1"/>
    <property type="molecule type" value="Genomic_DNA"/>
</dbReference>
<accession>A0A7I7THD0</accession>
<dbReference type="Pfam" id="PF13556">
    <property type="entry name" value="HTH_30"/>
    <property type="match status" value="1"/>
</dbReference>
<dbReference type="InterPro" id="IPR042070">
    <property type="entry name" value="PucR_C-HTH_sf"/>
</dbReference>
<reference evidence="4 5" key="1">
    <citation type="journal article" date="2019" name="Emerg. Microbes Infect.">
        <title>Comprehensive subspecies identification of 175 nontuberculous mycobacteria species based on 7547 genomic profiles.</title>
        <authorList>
            <person name="Matsumoto Y."/>
            <person name="Kinjo T."/>
            <person name="Motooka D."/>
            <person name="Nabeya D."/>
            <person name="Jung N."/>
            <person name="Uechi K."/>
            <person name="Horii T."/>
            <person name="Iida T."/>
            <person name="Fujita J."/>
            <person name="Nakamura S."/>
        </authorList>
    </citation>
    <scope>NUCLEOTIDE SEQUENCE [LARGE SCALE GENOMIC DNA]</scope>
    <source>
        <strain evidence="4 5">JCM 30396</strain>
    </source>
</reference>
<dbReference type="PANTHER" id="PTHR33744:SF7">
    <property type="entry name" value="PUCR FAMILY TRANSCRIPTIONAL REGULATOR"/>
    <property type="match status" value="1"/>
</dbReference>
<sequence length="426" mass="45442">MIDNTPLEPPRSPLQLLETVPESTLRRLKQHSGRLASEAVAAMTEHLPFFGELEASQRASVQLVLQTAVVNFAEWVRNPLSNVGYTAEAFALVPQELTRRIALAQTVDMVRVSMEYFEAALPSLGRNEEQRVALSVGILRYSRDLAFAAASSYADAAEARGAWDSRMEASVVDAVVRGDTGQELLSRAAALNWDTTAPATVVVGTPPAGREQLASEDVREIAARHGRGALADVHGTWLIGIISGPVGPTDRFFTDLINAFADSPVVIGPTAPMLSAAHHSASEAISGMNAVAGWTGAPRPVLARELLPERALLGDPSAITALHTEIMRPLADAGPALTETLDAYLDSGGAIEACARKLFVHPNTVRYRLRRITDFTGRDPTVPRDAYVLRVASTVARLGYPAPTHTTANSSVAQLTPPLVGTVGVN</sequence>
<evidence type="ECO:0000259" key="3">
    <source>
        <dbReference type="Pfam" id="PF17853"/>
    </source>
</evidence>
<dbReference type="KEGG" id="mhev:MHEL_60220"/>
<feature type="domain" description="PucR C-terminal helix-turn-helix" evidence="2">
    <location>
        <begin position="337"/>
        <end position="392"/>
    </location>
</feature>
<evidence type="ECO:0000256" key="1">
    <source>
        <dbReference type="ARBA" id="ARBA00006754"/>
    </source>
</evidence>
<feature type="domain" description="CdaR GGDEF-like" evidence="3">
    <location>
        <begin position="178"/>
        <end position="285"/>
    </location>
</feature>
<comment type="similarity">
    <text evidence="1">Belongs to the CdaR family.</text>
</comment>
<dbReference type="InterPro" id="IPR041522">
    <property type="entry name" value="CdaR_GGDEF"/>
</dbReference>
<organism evidence="4 5">
    <name type="scientific">Mycolicibacterium helvum</name>
    <dbReference type="NCBI Taxonomy" id="1534349"/>
    <lineage>
        <taxon>Bacteria</taxon>
        <taxon>Bacillati</taxon>
        <taxon>Actinomycetota</taxon>
        <taxon>Actinomycetes</taxon>
        <taxon>Mycobacteriales</taxon>
        <taxon>Mycobacteriaceae</taxon>
        <taxon>Mycolicibacterium</taxon>
    </lineage>
</organism>
<dbReference type="Gene3D" id="1.10.10.2840">
    <property type="entry name" value="PucR C-terminal helix-turn-helix domain"/>
    <property type="match status" value="1"/>
</dbReference>
<protein>
    <recommendedName>
        <fullName evidence="6">PucR family transcriptional regulator</fullName>
    </recommendedName>
</protein>
<evidence type="ECO:0000313" key="4">
    <source>
        <dbReference type="EMBL" id="BBY67779.1"/>
    </source>
</evidence>
<evidence type="ECO:0008006" key="6">
    <source>
        <dbReference type="Google" id="ProtNLM"/>
    </source>
</evidence>
<dbReference type="InterPro" id="IPR025736">
    <property type="entry name" value="PucR_C-HTH_dom"/>
</dbReference>
<keyword evidence="5" id="KW-1185">Reference proteome</keyword>
<dbReference type="PANTHER" id="PTHR33744">
    <property type="entry name" value="CARBOHYDRATE DIACID REGULATOR"/>
    <property type="match status" value="1"/>
</dbReference>